<comment type="caution">
    <text evidence="1">The sequence shown here is derived from an EMBL/GenBank/DDBJ whole genome shotgun (WGS) entry which is preliminary data.</text>
</comment>
<protein>
    <recommendedName>
        <fullName evidence="3">SWIM-type domain-containing protein</fullName>
    </recommendedName>
</protein>
<dbReference type="AlphaFoldDB" id="A0A8H3ESR6"/>
<dbReference type="EMBL" id="CAJPDQ010000004">
    <property type="protein sequence ID" value="CAF9908241.1"/>
    <property type="molecule type" value="Genomic_DNA"/>
</dbReference>
<evidence type="ECO:0008006" key="3">
    <source>
        <dbReference type="Google" id="ProtNLM"/>
    </source>
</evidence>
<dbReference type="OrthoDB" id="5413281at2759"/>
<reference evidence="1" key="1">
    <citation type="submission" date="2021-03" db="EMBL/GenBank/DDBJ databases">
        <authorList>
            <person name="Tagirdzhanova G."/>
        </authorList>
    </citation>
    <scope>NUCLEOTIDE SEQUENCE</scope>
</reference>
<name>A0A8H3ESR6_9LECA</name>
<proteinExistence type="predicted"/>
<accession>A0A8H3ESR6</accession>
<dbReference type="Proteomes" id="UP000664169">
    <property type="component" value="Unassembled WGS sequence"/>
</dbReference>
<gene>
    <name evidence="1" type="ORF">GOMPHAMPRED_006109</name>
</gene>
<evidence type="ECO:0000313" key="1">
    <source>
        <dbReference type="EMBL" id="CAF9908241.1"/>
    </source>
</evidence>
<organism evidence="1 2">
    <name type="scientific">Gomphillus americanus</name>
    <dbReference type="NCBI Taxonomy" id="1940652"/>
    <lineage>
        <taxon>Eukaryota</taxon>
        <taxon>Fungi</taxon>
        <taxon>Dikarya</taxon>
        <taxon>Ascomycota</taxon>
        <taxon>Pezizomycotina</taxon>
        <taxon>Lecanoromycetes</taxon>
        <taxon>OSLEUM clade</taxon>
        <taxon>Ostropomycetidae</taxon>
        <taxon>Ostropales</taxon>
        <taxon>Graphidaceae</taxon>
        <taxon>Gomphilloideae</taxon>
        <taxon>Gomphillus</taxon>
    </lineage>
</organism>
<evidence type="ECO:0000313" key="2">
    <source>
        <dbReference type="Proteomes" id="UP000664169"/>
    </source>
</evidence>
<sequence>MSLSAFLTNLFSSLGNYDPKSGEPVEEPASGLHPSLPFNLFLASPEATKFFKPILTTLHLFFPNELLPALDLLDRGLVSKLVQRKEIVVSDSSHQGGTTKGFYIVRSSASLNRGQSYASHRSDQEDRSQVRNRNLSYEVRLVAWNCTCPAFAFDMVSSLSGNSAWEGNSHTPVTKEYTKTSPGWIYGGLRRVDPHTEEQRKVPICKHLLACLLVERCPALKQYIDEREVSDEEVAGWAAGWGD</sequence>
<keyword evidence="2" id="KW-1185">Reference proteome</keyword>